<evidence type="ECO:0000256" key="6">
    <source>
        <dbReference type="ARBA" id="ARBA00022989"/>
    </source>
</evidence>
<evidence type="ECO:0000256" key="5">
    <source>
        <dbReference type="ARBA" id="ARBA00022692"/>
    </source>
</evidence>
<feature type="domain" description="ABC transmembrane type-1" evidence="9">
    <location>
        <begin position="346"/>
        <end position="546"/>
    </location>
</feature>
<evidence type="ECO:0000313" key="10">
    <source>
        <dbReference type="EMBL" id="MDC0708643.1"/>
    </source>
</evidence>
<keyword evidence="3" id="KW-1003">Cell membrane</keyword>
<evidence type="ECO:0000256" key="2">
    <source>
        <dbReference type="ARBA" id="ARBA00022448"/>
    </source>
</evidence>
<feature type="transmembrane region" description="Helical" evidence="8">
    <location>
        <begin position="90"/>
        <end position="112"/>
    </location>
</feature>
<protein>
    <submittedName>
        <fullName evidence="10">ABC transporter permease subunit</fullName>
    </submittedName>
</protein>
<feature type="transmembrane region" description="Helical" evidence="8">
    <location>
        <begin position="350"/>
        <end position="370"/>
    </location>
</feature>
<reference evidence="10 11" key="1">
    <citation type="submission" date="2022-11" db="EMBL/GenBank/DDBJ databases">
        <title>Minimal conservation of predation-associated metabolite biosynthetic gene clusters underscores biosynthetic potential of Myxococcota including descriptions for ten novel species: Archangium lansinium sp. nov., Myxococcus landrumus sp. nov., Nannocystis bai.</title>
        <authorList>
            <person name="Ahearne A."/>
            <person name="Stevens C."/>
            <person name="Dowd S."/>
        </authorList>
    </citation>
    <scope>NUCLEOTIDE SEQUENCE [LARGE SCALE GENOMIC DNA]</scope>
    <source>
        <strain evidence="10 11">NCWAL01</strain>
    </source>
</reference>
<dbReference type="EMBL" id="JAQNDM010000002">
    <property type="protein sequence ID" value="MDC0708643.1"/>
    <property type="molecule type" value="Genomic_DNA"/>
</dbReference>
<name>A0ABT5D687_9BACT</name>
<evidence type="ECO:0000313" key="11">
    <source>
        <dbReference type="Proteomes" id="UP001221838"/>
    </source>
</evidence>
<feature type="transmembrane region" description="Helical" evidence="8">
    <location>
        <begin position="178"/>
        <end position="201"/>
    </location>
</feature>
<evidence type="ECO:0000256" key="7">
    <source>
        <dbReference type="ARBA" id="ARBA00023136"/>
    </source>
</evidence>
<dbReference type="Gene3D" id="1.10.3720.10">
    <property type="entry name" value="MetI-like"/>
    <property type="match status" value="2"/>
</dbReference>
<keyword evidence="7 8" id="KW-0472">Membrane</keyword>
<keyword evidence="4" id="KW-0997">Cell inner membrane</keyword>
<evidence type="ECO:0000256" key="4">
    <source>
        <dbReference type="ARBA" id="ARBA00022519"/>
    </source>
</evidence>
<feature type="domain" description="ABC transmembrane type-1" evidence="9">
    <location>
        <begin position="54"/>
        <end position="258"/>
    </location>
</feature>
<accession>A0ABT5D687</accession>
<dbReference type="Pfam" id="PF00528">
    <property type="entry name" value="BPD_transp_1"/>
    <property type="match status" value="2"/>
</dbReference>
<dbReference type="PANTHER" id="PTHR43357">
    <property type="entry name" value="INNER MEMBRANE ABC TRANSPORTER PERMEASE PROTEIN YDCV"/>
    <property type="match status" value="1"/>
</dbReference>
<dbReference type="SUPFAM" id="SSF161098">
    <property type="entry name" value="MetI-like"/>
    <property type="match status" value="2"/>
</dbReference>
<feature type="transmembrane region" description="Helical" evidence="8">
    <location>
        <begin position="377"/>
        <end position="404"/>
    </location>
</feature>
<dbReference type="RefSeq" id="WP_272136594.1">
    <property type="nucleotide sequence ID" value="NZ_JAQNDM010000002.1"/>
</dbReference>
<dbReference type="InterPro" id="IPR000515">
    <property type="entry name" value="MetI-like"/>
</dbReference>
<feature type="transmembrane region" description="Helical" evidence="8">
    <location>
        <begin position="132"/>
        <end position="157"/>
    </location>
</feature>
<dbReference type="PROSITE" id="PS50928">
    <property type="entry name" value="ABC_TM1"/>
    <property type="match status" value="2"/>
</dbReference>
<keyword evidence="2 8" id="KW-0813">Transport</keyword>
<feature type="transmembrane region" description="Helical" evidence="8">
    <location>
        <begin position="527"/>
        <end position="549"/>
    </location>
</feature>
<evidence type="ECO:0000256" key="8">
    <source>
        <dbReference type="RuleBase" id="RU363032"/>
    </source>
</evidence>
<comment type="caution">
    <text evidence="10">The sequence shown here is derived from an EMBL/GenBank/DDBJ whole genome shotgun (WGS) entry which is preliminary data.</text>
</comment>
<dbReference type="PANTHER" id="PTHR43357:SF4">
    <property type="entry name" value="INNER MEMBRANE ABC TRANSPORTER PERMEASE PROTEIN YDCV"/>
    <property type="match status" value="1"/>
</dbReference>
<evidence type="ECO:0000256" key="3">
    <source>
        <dbReference type="ARBA" id="ARBA00022475"/>
    </source>
</evidence>
<comment type="subcellular location">
    <subcellularLocation>
        <location evidence="1">Cell inner membrane</location>
        <topology evidence="1">Multi-pass membrane protein</topology>
    </subcellularLocation>
    <subcellularLocation>
        <location evidence="8">Cell membrane</location>
        <topology evidence="8">Multi-pass membrane protein</topology>
    </subcellularLocation>
</comment>
<comment type="similarity">
    <text evidence="8">Belongs to the binding-protein-dependent transport system permease family.</text>
</comment>
<proteinExistence type="inferred from homology"/>
<keyword evidence="11" id="KW-1185">Reference proteome</keyword>
<evidence type="ECO:0000256" key="1">
    <source>
        <dbReference type="ARBA" id="ARBA00004429"/>
    </source>
</evidence>
<feature type="transmembrane region" description="Helical" evidence="8">
    <location>
        <begin position="416"/>
        <end position="435"/>
    </location>
</feature>
<sequence length="557" mass="57835">MSGRLSGTPWFGLGAWLAPVLFFAIGPVAVLLLRSLGTPGSLALSTLAAESGALGNTLAISLGAAVFALGLGTPLSVLLFRTGLPFRSAFVALFTLPSAIPPFIWGMGWLSLASPRAGYLNRLLGESTFDLYGPGGIAFVMGLSGLPLVLLAGGAALQRVDPALEEAARLCGASPFRALLATTLPLALPSLLSGAVMVFLMTSSAFGVPYLLGVSASPPTRFLTTRIYELVLLGGEENLARAGGLAATLLLLTPLALWATWALGRTGRVRLSAGKGFSSRPLPLARSRLPLTVAVGTLCLVLVLLPLGAVLLTSVQRSFGAELTWESLTLMHWSGVLLEPRTLWATARSLLLATAAGLLVCALGLTSAVLRRHFRRLGAAVEALAVWPYAVPGTVLAIALLVSFSRDLRFILFDRIAFVLALSHTSWLLLIAYAAKHLALGARNSAEALAQVDSSLAEAARVSGAGPVRAFIDAPLPLLRPALAAAFLLTFLACATEITMSVLLVPAGSEVLGTLLFELQSYADPSAAAVLACAFVALVTLGQVLLSLVRQRGVGAP</sequence>
<gene>
    <name evidence="10" type="ORF">POL68_09200</name>
</gene>
<feature type="transmembrane region" description="Helical" evidence="8">
    <location>
        <begin position="289"/>
        <end position="312"/>
    </location>
</feature>
<feature type="transmembrane region" description="Helical" evidence="8">
    <location>
        <begin position="482"/>
        <end position="507"/>
    </location>
</feature>
<dbReference type="InterPro" id="IPR035906">
    <property type="entry name" value="MetI-like_sf"/>
</dbReference>
<dbReference type="Proteomes" id="UP001221838">
    <property type="component" value="Unassembled WGS sequence"/>
</dbReference>
<evidence type="ECO:0000259" key="9">
    <source>
        <dbReference type="PROSITE" id="PS50928"/>
    </source>
</evidence>
<feature type="transmembrane region" description="Helical" evidence="8">
    <location>
        <begin position="53"/>
        <end position="78"/>
    </location>
</feature>
<dbReference type="CDD" id="cd06261">
    <property type="entry name" value="TM_PBP2"/>
    <property type="match status" value="2"/>
</dbReference>
<organism evidence="10 11">
    <name type="scientific">Stigmatella ashevillensis</name>
    <dbReference type="NCBI Taxonomy" id="2995309"/>
    <lineage>
        <taxon>Bacteria</taxon>
        <taxon>Pseudomonadati</taxon>
        <taxon>Myxococcota</taxon>
        <taxon>Myxococcia</taxon>
        <taxon>Myxococcales</taxon>
        <taxon>Cystobacterineae</taxon>
        <taxon>Archangiaceae</taxon>
        <taxon>Stigmatella</taxon>
    </lineage>
</organism>
<feature type="transmembrane region" description="Helical" evidence="8">
    <location>
        <begin position="12"/>
        <end position="33"/>
    </location>
</feature>
<keyword evidence="6 8" id="KW-1133">Transmembrane helix</keyword>
<feature type="transmembrane region" description="Helical" evidence="8">
    <location>
        <begin position="242"/>
        <end position="263"/>
    </location>
</feature>
<keyword evidence="5 8" id="KW-0812">Transmembrane</keyword>